<proteinExistence type="predicted"/>
<protein>
    <submittedName>
        <fullName evidence="2">Uncharacterized protein</fullName>
    </submittedName>
</protein>
<accession>A0A261WDW8</accession>
<organism evidence="2 3">
    <name type="scientific">Pseudomonas avellanae</name>
    <dbReference type="NCBI Taxonomy" id="46257"/>
    <lineage>
        <taxon>Bacteria</taxon>
        <taxon>Pseudomonadati</taxon>
        <taxon>Pseudomonadota</taxon>
        <taxon>Gammaproteobacteria</taxon>
        <taxon>Pseudomonadales</taxon>
        <taxon>Pseudomonadaceae</taxon>
        <taxon>Pseudomonas</taxon>
    </lineage>
</organism>
<dbReference type="EMBL" id="NKQU01000603">
    <property type="protein sequence ID" value="OZI84277.1"/>
    <property type="molecule type" value="Genomic_DNA"/>
</dbReference>
<dbReference type="AlphaFoldDB" id="A0A261WDW8"/>
<evidence type="ECO:0000313" key="2">
    <source>
        <dbReference type="EMBL" id="OZI84277.1"/>
    </source>
</evidence>
<gene>
    <name evidence="2" type="ORF">CFN58_25555</name>
</gene>
<evidence type="ECO:0000256" key="1">
    <source>
        <dbReference type="SAM" id="MobiDB-lite"/>
    </source>
</evidence>
<evidence type="ECO:0000313" key="3">
    <source>
        <dbReference type="Proteomes" id="UP000217163"/>
    </source>
</evidence>
<comment type="caution">
    <text evidence="2">The sequence shown here is derived from an EMBL/GenBank/DDBJ whole genome shotgun (WGS) entry which is preliminary data.</text>
</comment>
<reference evidence="3" key="1">
    <citation type="journal article" date="2016" name="Sci. Rep.">
        <title>Genome analysis of the kiwifruit canker pathogen Pseudomonas syringae pv. actinidiae biovar 5.</title>
        <authorList>
            <person name="Fujikawa T."/>
            <person name="Sawada H."/>
        </authorList>
    </citation>
    <scope>NUCLEOTIDE SEQUENCE [LARGE SCALE GENOMIC DNA]</scope>
    <source>
        <strain evidence="3">MAFF 212061</strain>
    </source>
</reference>
<feature type="non-terminal residue" evidence="2">
    <location>
        <position position="1"/>
    </location>
</feature>
<sequence>TVPWMARCGDRRISVRAKEPDEVGPETERDFAYFDPSKSVAEGRKGALSRKQTSLTLQNRSVTRSATKRTQSVQNCMPTQSVAR</sequence>
<name>A0A261WDW8_9PSED</name>
<dbReference type="Proteomes" id="UP000217163">
    <property type="component" value="Unassembled WGS sequence"/>
</dbReference>
<feature type="region of interest" description="Disordered" evidence="1">
    <location>
        <begin position="58"/>
        <end position="84"/>
    </location>
</feature>